<dbReference type="SUPFAM" id="SSF57756">
    <property type="entry name" value="Retrovirus zinc finger-like domains"/>
    <property type="match status" value="1"/>
</dbReference>
<evidence type="ECO:0000256" key="1">
    <source>
        <dbReference type="SAM" id="MobiDB-lite"/>
    </source>
</evidence>
<feature type="non-terminal residue" evidence="2">
    <location>
        <position position="119"/>
    </location>
</feature>
<dbReference type="GO" id="GO:0008270">
    <property type="term" value="F:zinc ion binding"/>
    <property type="evidence" value="ECO:0007669"/>
    <property type="project" value="InterPro"/>
</dbReference>
<dbReference type="EMBL" id="BKCJ011444221">
    <property type="protein sequence ID" value="GFD34241.1"/>
    <property type="molecule type" value="Genomic_DNA"/>
</dbReference>
<dbReference type="InterPro" id="IPR036875">
    <property type="entry name" value="Znf_CCHC_sf"/>
</dbReference>
<evidence type="ECO:0008006" key="3">
    <source>
        <dbReference type="Google" id="ProtNLM"/>
    </source>
</evidence>
<sequence length="119" mass="12923">TGNGNLVAARAEENAPGHNGNQIRCYNYRGVGHFARNCIVRPRRRDAAYLQTQLLIAQKEKAGIQLQAEEFNLMAAVADLDEIEKVNTNCILMTNLQQASTSGSQTDKAPVYDSGGSAE</sequence>
<name>A0A699VM73_TANCI</name>
<feature type="non-terminal residue" evidence="2">
    <location>
        <position position="1"/>
    </location>
</feature>
<accession>A0A699VM73</accession>
<feature type="region of interest" description="Disordered" evidence="1">
    <location>
        <begin position="97"/>
        <end position="119"/>
    </location>
</feature>
<dbReference type="GO" id="GO:0003676">
    <property type="term" value="F:nucleic acid binding"/>
    <property type="evidence" value="ECO:0007669"/>
    <property type="project" value="InterPro"/>
</dbReference>
<proteinExistence type="predicted"/>
<protein>
    <recommendedName>
        <fullName evidence="3">Gag-Pol polyprotein</fullName>
    </recommendedName>
</protein>
<reference evidence="2" key="1">
    <citation type="journal article" date="2019" name="Sci. Rep.">
        <title>Draft genome of Tanacetum cinerariifolium, the natural source of mosquito coil.</title>
        <authorList>
            <person name="Yamashiro T."/>
            <person name="Shiraishi A."/>
            <person name="Satake H."/>
            <person name="Nakayama K."/>
        </authorList>
    </citation>
    <scope>NUCLEOTIDE SEQUENCE</scope>
</reference>
<comment type="caution">
    <text evidence="2">The sequence shown here is derived from an EMBL/GenBank/DDBJ whole genome shotgun (WGS) entry which is preliminary data.</text>
</comment>
<feature type="compositionally biased region" description="Polar residues" evidence="1">
    <location>
        <begin position="97"/>
        <end position="107"/>
    </location>
</feature>
<gene>
    <name evidence="2" type="ORF">Tci_906210</name>
</gene>
<evidence type="ECO:0000313" key="2">
    <source>
        <dbReference type="EMBL" id="GFD34241.1"/>
    </source>
</evidence>
<organism evidence="2">
    <name type="scientific">Tanacetum cinerariifolium</name>
    <name type="common">Dalmatian daisy</name>
    <name type="synonym">Chrysanthemum cinerariifolium</name>
    <dbReference type="NCBI Taxonomy" id="118510"/>
    <lineage>
        <taxon>Eukaryota</taxon>
        <taxon>Viridiplantae</taxon>
        <taxon>Streptophyta</taxon>
        <taxon>Embryophyta</taxon>
        <taxon>Tracheophyta</taxon>
        <taxon>Spermatophyta</taxon>
        <taxon>Magnoliopsida</taxon>
        <taxon>eudicotyledons</taxon>
        <taxon>Gunneridae</taxon>
        <taxon>Pentapetalae</taxon>
        <taxon>asterids</taxon>
        <taxon>campanulids</taxon>
        <taxon>Asterales</taxon>
        <taxon>Asteraceae</taxon>
        <taxon>Asteroideae</taxon>
        <taxon>Anthemideae</taxon>
        <taxon>Anthemidinae</taxon>
        <taxon>Tanacetum</taxon>
    </lineage>
</organism>
<dbReference type="AlphaFoldDB" id="A0A699VM73"/>